<dbReference type="SUPFAM" id="SSF56672">
    <property type="entry name" value="DNA/RNA polymerases"/>
    <property type="match status" value="1"/>
</dbReference>
<dbReference type="GO" id="GO:0003723">
    <property type="term" value="F:RNA binding"/>
    <property type="evidence" value="ECO:0007669"/>
    <property type="project" value="InterPro"/>
</dbReference>
<organism evidence="5">
    <name type="scientific">Hubei partiti-like virus 19</name>
    <dbReference type="NCBI Taxonomy" id="1923025"/>
    <lineage>
        <taxon>Viruses</taxon>
        <taxon>Riboviria</taxon>
    </lineage>
</organism>
<evidence type="ECO:0000259" key="4">
    <source>
        <dbReference type="PROSITE" id="PS50507"/>
    </source>
</evidence>
<dbReference type="InterPro" id="IPR001205">
    <property type="entry name" value="RNA-dir_pol_C"/>
</dbReference>
<reference evidence="5" key="1">
    <citation type="journal article" date="2016" name="Nature">
        <title>Redefining the invertebrate RNA virosphere.</title>
        <authorList>
            <person name="Shi M."/>
            <person name="Lin X.D."/>
            <person name="Tian J.H."/>
            <person name="Chen L.J."/>
            <person name="Chen X."/>
            <person name="Li C.X."/>
            <person name="Qin X.C."/>
            <person name="Li J."/>
            <person name="Cao J.P."/>
            <person name="Eden J.S."/>
            <person name="Buchmann J."/>
            <person name="Wang W."/>
            <person name="Xu J."/>
            <person name="Holmes E.C."/>
            <person name="Zhang Y.Z."/>
        </authorList>
    </citation>
    <scope>NUCLEOTIDE SEQUENCE</scope>
    <source>
        <strain evidence="5">SCM172380</strain>
    </source>
</reference>
<dbReference type="InterPro" id="IPR043128">
    <property type="entry name" value="Rev_trsase/Diguanyl_cyclase"/>
</dbReference>
<dbReference type="EMBL" id="KX884147">
    <property type="protein sequence ID" value="APG78260.1"/>
    <property type="molecule type" value="Genomic_RNA"/>
</dbReference>
<keyword evidence="3" id="KW-0693">Viral RNA replication</keyword>
<sequence>MALKSLEIRFTTNVDRPSIGVFNPIYCGRPQFESRHEMSDLRMKELPRAKGFSFNMEPPYVNFKTLRSMLNGGCGEMATRVVATKSRSWITPDFVYDNLLNYCYPTKGRFSCPVYDEVLQELEHQFVPSERVKPLPFREAARTIPQSTSPGLPYIIQNPGSKKGDILDSQMERIEKFWVDVGEGRKSFLPDCAAFARSHIGDAGANKVRPVWAYPLDVVAAEAMFVQPILDQLKDQNIGRNTAYGMEMMKGGMEWLHHQSLHAKYQDPGAKFLMMDFSSFDSSIPAWLIRDCFKVLFKAFDLSVNGKYYYHVYKRLVSYFINTPVRNSDGRRLLTDHGVPSGSMFTNIIGTMVNFVITRYAVKRMMNCDPLFDIYFGDDSFVCLRSECLVDLGALKEFMYDAFGVTLSDKKTFWTNRVENIHFLGYYNNSGTPYKSSEELFASMLFPQYNKDDWSYTMARAMGCLMASAGNNFDVYMAVLSVYNRAQHHEGAIEAALDLIRNNARMRRHMLNMGLDPGEISYRYLADYRLVVPRSDCSKILNNIVLC</sequence>
<dbReference type="GO" id="GO:0003968">
    <property type="term" value="F:RNA-directed RNA polymerase activity"/>
    <property type="evidence" value="ECO:0007669"/>
    <property type="project" value="InterPro"/>
</dbReference>
<dbReference type="Gene3D" id="3.30.70.270">
    <property type="match status" value="1"/>
</dbReference>
<proteinExistence type="predicted"/>
<evidence type="ECO:0000256" key="3">
    <source>
        <dbReference type="ARBA" id="ARBA00022953"/>
    </source>
</evidence>
<accession>A0A1L3KLG8</accession>
<dbReference type="GO" id="GO:0006351">
    <property type="term" value="P:DNA-templated transcription"/>
    <property type="evidence" value="ECO:0007669"/>
    <property type="project" value="InterPro"/>
</dbReference>
<evidence type="ECO:0000256" key="1">
    <source>
        <dbReference type="ARBA" id="ARBA00022679"/>
    </source>
</evidence>
<protein>
    <submittedName>
        <fullName evidence="5">RdRp</fullName>
    </submittedName>
</protein>
<dbReference type="GO" id="GO:0039694">
    <property type="term" value="P:viral RNA genome replication"/>
    <property type="evidence" value="ECO:0007669"/>
    <property type="project" value="InterPro"/>
</dbReference>
<dbReference type="InterPro" id="IPR007094">
    <property type="entry name" value="RNA-dir_pol_PSvirus"/>
</dbReference>
<evidence type="ECO:0000313" key="5">
    <source>
        <dbReference type="EMBL" id="APG78260.1"/>
    </source>
</evidence>
<feature type="domain" description="RdRp catalytic" evidence="4">
    <location>
        <begin position="270"/>
        <end position="392"/>
    </location>
</feature>
<keyword evidence="1" id="KW-0808">Transferase</keyword>
<dbReference type="PROSITE" id="PS50507">
    <property type="entry name" value="RDRP_SSRNA_POS"/>
    <property type="match status" value="1"/>
</dbReference>
<dbReference type="Pfam" id="PF00680">
    <property type="entry name" value="RdRP_1"/>
    <property type="match status" value="1"/>
</dbReference>
<evidence type="ECO:0000256" key="2">
    <source>
        <dbReference type="ARBA" id="ARBA00022695"/>
    </source>
</evidence>
<dbReference type="InterPro" id="IPR043502">
    <property type="entry name" value="DNA/RNA_pol_sf"/>
</dbReference>
<keyword evidence="2" id="KW-0548">Nucleotidyltransferase</keyword>
<name>A0A1L3KLG8_9VIRU</name>